<feature type="domain" description="Glutamine amidotransferase" evidence="1">
    <location>
        <begin position="61"/>
        <end position="203"/>
    </location>
</feature>
<dbReference type="PANTHER" id="PTHR42695:SF5">
    <property type="entry name" value="GLUTAMINE AMIDOTRANSFERASE YLR126C-RELATED"/>
    <property type="match status" value="1"/>
</dbReference>
<dbReference type="CDD" id="cd01741">
    <property type="entry name" value="GATase1_1"/>
    <property type="match status" value="1"/>
</dbReference>
<protein>
    <submittedName>
        <fullName evidence="2">Gamma-glutamyl-L-1-hydroxyisopropylamide hydrolase</fullName>
    </submittedName>
</protein>
<name>A0ABQ4S8X7_9HYPH</name>
<reference evidence="2" key="2">
    <citation type="submission" date="2021-08" db="EMBL/GenBank/DDBJ databases">
        <authorList>
            <person name="Tani A."/>
            <person name="Ola A."/>
            <person name="Ogura Y."/>
            <person name="Katsura K."/>
            <person name="Hayashi T."/>
        </authorList>
    </citation>
    <scope>NUCLEOTIDE SEQUENCE</scope>
    <source>
        <strain evidence="2">DSM 17168</strain>
    </source>
</reference>
<organism evidence="2 3">
    <name type="scientific">Methylobacterium isbiliense</name>
    <dbReference type="NCBI Taxonomy" id="315478"/>
    <lineage>
        <taxon>Bacteria</taxon>
        <taxon>Pseudomonadati</taxon>
        <taxon>Pseudomonadota</taxon>
        <taxon>Alphaproteobacteria</taxon>
        <taxon>Hyphomicrobiales</taxon>
        <taxon>Methylobacteriaceae</taxon>
        <taxon>Methylobacterium</taxon>
    </lineage>
</organism>
<dbReference type="RefSeq" id="WP_238234432.1">
    <property type="nucleotide sequence ID" value="NZ_BPQQ01000016.1"/>
</dbReference>
<dbReference type="Proteomes" id="UP001055153">
    <property type="component" value="Unassembled WGS sequence"/>
</dbReference>
<dbReference type="Pfam" id="PF00117">
    <property type="entry name" value="GATase"/>
    <property type="match status" value="1"/>
</dbReference>
<evidence type="ECO:0000259" key="1">
    <source>
        <dbReference type="Pfam" id="PF00117"/>
    </source>
</evidence>
<dbReference type="InterPro" id="IPR017926">
    <property type="entry name" value="GATASE"/>
</dbReference>
<evidence type="ECO:0000313" key="2">
    <source>
        <dbReference type="EMBL" id="GJD99551.1"/>
    </source>
</evidence>
<dbReference type="InterPro" id="IPR044992">
    <property type="entry name" value="ChyE-like"/>
</dbReference>
<dbReference type="SUPFAM" id="SSF52317">
    <property type="entry name" value="Class I glutamine amidotransferase-like"/>
    <property type="match status" value="1"/>
</dbReference>
<dbReference type="PANTHER" id="PTHR42695">
    <property type="entry name" value="GLUTAMINE AMIDOTRANSFERASE YLR126C-RELATED"/>
    <property type="match status" value="1"/>
</dbReference>
<proteinExistence type="predicted"/>
<dbReference type="Gene3D" id="3.40.50.880">
    <property type="match status" value="1"/>
</dbReference>
<keyword evidence="2" id="KW-0378">Hydrolase</keyword>
<comment type="caution">
    <text evidence="2">The sequence shown here is derived from an EMBL/GenBank/DDBJ whole genome shotgun (WGS) entry which is preliminary data.</text>
</comment>
<dbReference type="PROSITE" id="PS51273">
    <property type="entry name" value="GATASE_TYPE_1"/>
    <property type="match status" value="1"/>
</dbReference>
<dbReference type="EMBL" id="BPQQ01000016">
    <property type="protein sequence ID" value="GJD99551.1"/>
    <property type="molecule type" value="Genomic_DNA"/>
</dbReference>
<dbReference type="GO" id="GO:0016787">
    <property type="term" value="F:hydrolase activity"/>
    <property type="evidence" value="ECO:0007669"/>
    <property type="project" value="UniProtKB-KW"/>
</dbReference>
<accession>A0ABQ4S8X7</accession>
<dbReference type="InterPro" id="IPR029062">
    <property type="entry name" value="Class_I_gatase-like"/>
</dbReference>
<gene>
    <name evidence="2" type="primary">ipuF_2</name>
    <name evidence="2" type="ORF">GMJLKIPL_1469</name>
</gene>
<sequence>MLRLLVADGNERAGRARHVRLCGKTSAETYAGVLRALAPDAACDLLAPADADAALPPGLAAYDGLVFTGSTLRVAEGGPAVIRQVELMRAALAQGVPVFGSCWGVQVAATLAGGEARENPRGPEYGFARNLAPSAAGREHPLLAGRPPAYDAPAIHSDAVVVPPPGSTVLAGNGRLDVQAIALDYEGGTFWGTQYHPELDLDEVAAMLRLSAREIVGAGFCADDAVVEAHARALRDLHDDPAGHADLAWRFGLGPEVLETVRRRREIGNFLDALVRPVRAQRR</sequence>
<keyword evidence="3" id="KW-1185">Reference proteome</keyword>
<evidence type="ECO:0000313" key="3">
    <source>
        <dbReference type="Proteomes" id="UP001055153"/>
    </source>
</evidence>
<reference evidence="2" key="1">
    <citation type="journal article" date="2021" name="Front. Microbiol.">
        <title>Comprehensive Comparative Genomics and Phenotyping of Methylobacterium Species.</title>
        <authorList>
            <person name="Alessa O."/>
            <person name="Ogura Y."/>
            <person name="Fujitani Y."/>
            <person name="Takami H."/>
            <person name="Hayashi T."/>
            <person name="Sahin N."/>
            <person name="Tani A."/>
        </authorList>
    </citation>
    <scope>NUCLEOTIDE SEQUENCE</scope>
    <source>
        <strain evidence="2">DSM 17168</strain>
    </source>
</reference>